<organism evidence="1 2">
    <name type="scientific">Cinchona calisaya</name>
    <dbReference type="NCBI Taxonomy" id="153742"/>
    <lineage>
        <taxon>Eukaryota</taxon>
        <taxon>Viridiplantae</taxon>
        <taxon>Streptophyta</taxon>
        <taxon>Embryophyta</taxon>
        <taxon>Tracheophyta</taxon>
        <taxon>Spermatophyta</taxon>
        <taxon>Magnoliopsida</taxon>
        <taxon>eudicotyledons</taxon>
        <taxon>Gunneridae</taxon>
        <taxon>Pentapetalae</taxon>
        <taxon>asterids</taxon>
        <taxon>lamiids</taxon>
        <taxon>Gentianales</taxon>
        <taxon>Rubiaceae</taxon>
        <taxon>Cinchonoideae</taxon>
        <taxon>Cinchoneae</taxon>
        <taxon>Cinchona</taxon>
    </lineage>
</organism>
<dbReference type="PANTHER" id="PTHR33116">
    <property type="entry name" value="REVERSE TRANSCRIPTASE ZINC-BINDING DOMAIN-CONTAINING PROTEIN-RELATED-RELATED"/>
    <property type="match status" value="1"/>
</dbReference>
<protein>
    <recommendedName>
        <fullName evidence="3">Reverse transcriptase</fullName>
    </recommendedName>
</protein>
<dbReference type="AlphaFoldDB" id="A0ABD2YK07"/>
<reference evidence="1 2" key="1">
    <citation type="submission" date="2024-11" db="EMBL/GenBank/DDBJ databases">
        <title>A near-complete genome assembly of Cinchona calisaya.</title>
        <authorList>
            <person name="Lian D.C."/>
            <person name="Zhao X.W."/>
            <person name="Wei L."/>
        </authorList>
    </citation>
    <scope>NUCLEOTIDE SEQUENCE [LARGE SCALE GENOMIC DNA]</scope>
    <source>
        <tissue evidence="1">Nenye</tissue>
    </source>
</reference>
<accession>A0ABD2YK07</accession>
<sequence length="158" mass="17699">MISSASENFASTMKKVLNEFAAMSSPNVNYSKSEAFFSNTTMQARKQFCDILGMNEGKLPVKYLGIPLISTRLTFLDCNVVIDKIKAKIHGWSSKILCYGGRLQLINSVLMSVQLYWSSIFLLPKNVIKTIESLLSAFLWTRTENKHTGTKVKCADVC</sequence>
<keyword evidence="2" id="KW-1185">Reference proteome</keyword>
<dbReference type="Proteomes" id="UP001630127">
    <property type="component" value="Unassembled WGS sequence"/>
</dbReference>
<evidence type="ECO:0000313" key="2">
    <source>
        <dbReference type="Proteomes" id="UP001630127"/>
    </source>
</evidence>
<dbReference type="EMBL" id="JBJUIK010000013">
    <property type="protein sequence ID" value="KAL3507256.1"/>
    <property type="molecule type" value="Genomic_DNA"/>
</dbReference>
<comment type="caution">
    <text evidence="1">The sequence shown here is derived from an EMBL/GenBank/DDBJ whole genome shotgun (WGS) entry which is preliminary data.</text>
</comment>
<dbReference type="PANTHER" id="PTHR33116:SF78">
    <property type="entry name" value="OS12G0587133 PROTEIN"/>
    <property type="match status" value="1"/>
</dbReference>
<proteinExistence type="predicted"/>
<evidence type="ECO:0000313" key="1">
    <source>
        <dbReference type="EMBL" id="KAL3507256.1"/>
    </source>
</evidence>
<gene>
    <name evidence="1" type="ORF">ACH5RR_032638</name>
</gene>
<name>A0ABD2YK07_9GENT</name>
<evidence type="ECO:0008006" key="3">
    <source>
        <dbReference type="Google" id="ProtNLM"/>
    </source>
</evidence>